<feature type="domain" description="DNA2/NAM7 helicase-like C-terminal" evidence="2">
    <location>
        <begin position="387"/>
        <end position="586"/>
    </location>
</feature>
<evidence type="ECO:0000313" key="5">
    <source>
        <dbReference type="Proteomes" id="UP000604381"/>
    </source>
</evidence>
<reference evidence="4" key="1">
    <citation type="submission" date="2020-10" db="EMBL/GenBank/DDBJ databases">
        <title>An improved Amphimedon queenslandica hologenome assembly reveals how three proteobacterial symbionts can extend the metabolic phenotypic of their marine sponge host.</title>
        <authorList>
            <person name="Degnan B."/>
            <person name="Degnan S."/>
            <person name="Xiang X."/>
        </authorList>
    </citation>
    <scope>NUCLEOTIDE SEQUENCE</scope>
    <source>
        <strain evidence="4">AqS2</strain>
    </source>
</reference>
<comment type="caution">
    <text evidence="4">The sequence shown here is derived from an EMBL/GenBank/DDBJ whole genome shotgun (WGS) entry which is preliminary data.</text>
</comment>
<dbReference type="InterPro" id="IPR045055">
    <property type="entry name" value="DNA2/NAM7-like"/>
</dbReference>
<dbReference type="AlphaFoldDB" id="A0A930UFM2"/>
<dbReference type="PANTHER" id="PTHR10887">
    <property type="entry name" value="DNA2/NAM7 HELICASE FAMILY"/>
    <property type="match status" value="1"/>
</dbReference>
<dbReference type="SUPFAM" id="SSF52980">
    <property type="entry name" value="Restriction endonuclease-like"/>
    <property type="match status" value="1"/>
</dbReference>
<name>A0A930UFM2_9GAMM</name>
<dbReference type="InterPro" id="IPR047187">
    <property type="entry name" value="SF1_C_Upf1"/>
</dbReference>
<feature type="domain" description="Restriction endonuclease type II-like" evidence="3">
    <location>
        <begin position="636"/>
        <end position="733"/>
    </location>
</feature>
<organism evidence="4 5">
    <name type="scientific">Candidatus Amphirhobacter heronislandensis</name>
    <dbReference type="NCBI Taxonomy" id="1732024"/>
    <lineage>
        <taxon>Bacteria</taxon>
        <taxon>Pseudomonadati</taxon>
        <taxon>Pseudomonadota</taxon>
        <taxon>Gammaproteobacteria</taxon>
        <taxon>Candidatus Tethybacterales</taxon>
        <taxon>Candidatus Tethybacteraceae</taxon>
        <taxon>Candidatus Amphirhobacter</taxon>
    </lineage>
</organism>
<dbReference type="InterPro" id="IPR027417">
    <property type="entry name" value="P-loop_NTPase"/>
</dbReference>
<dbReference type="SUPFAM" id="SSF52540">
    <property type="entry name" value="P-loop containing nucleoside triphosphate hydrolases"/>
    <property type="match status" value="1"/>
</dbReference>
<dbReference type="CDD" id="cd18808">
    <property type="entry name" value="SF1_C_Upf1"/>
    <property type="match status" value="1"/>
</dbReference>
<keyword evidence="5" id="KW-1185">Reference proteome</keyword>
<dbReference type="InterPro" id="IPR041679">
    <property type="entry name" value="DNA2/NAM7-like_C"/>
</dbReference>
<evidence type="ECO:0008006" key="6">
    <source>
        <dbReference type="Google" id="ProtNLM"/>
    </source>
</evidence>
<dbReference type="Proteomes" id="UP000604381">
    <property type="component" value="Unassembled WGS sequence"/>
</dbReference>
<dbReference type="Gene3D" id="3.40.960.10">
    <property type="entry name" value="VSR Endonuclease"/>
    <property type="match status" value="1"/>
</dbReference>
<dbReference type="InterPro" id="IPR041677">
    <property type="entry name" value="DNA2/NAM7_AAA_11"/>
</dbReference>
<feature type="domain" description="DNA2/NAM7 helicase helicase" evidence="1">
    <location>
        <begin position="320"/>
        <end position="369"/>
    </location>
</feature>
<dbReference type="FunFam" id="3.40.960.10:FF:000002">
    <property type="entry name" value="DNA helicase related protein"/>
    <property type="match status" value="1"/>
</dbReference>
<protein>
    <recommendedName>
        <fullName evidence="6">DUF559 domain-containing protein</fullName>
    </recommendedName>
</protein>
<evidence type="ECO:0000259" key="3">
    <source>
        <dbReference type="Pfam" id="PF18741"/>
    </source>
</evidence>
<dbReference type="GO" id="GO:0004386">
    <property type="term" value="F:helicase activity"/>
    <property type="evidence" value="ECO:0007669"/>
    <property type="project" value="InterPro"/>
</dbReference>
<dbReference type="InterPro" id="IPR011335">
    <property type="entry name" value="Restrct_endonuc-II-like"/>
</dbReference>
<accession>A0A930UFM2</accession>
<feature type="non-terminal residue" evidence="4">
    <location>
        <position position="1"/>
    </location>
</feature>
<dbReference type="EMBL" id="JADHEI010000040">
    <property type="protein sequence ID" value="MBF2735522.1"/>
    <property type="molecule type" value="Genomic_DNA"/>
</dbReference>
<evidence type="ECO:0000259" key="2">
    <source>
        <dbReference type="Pfam" id="PF13087"/>
    </source>
</evidence>
<evidence type="ECO:0000313" key="4">
    <source>
        <dbReference type="EMBL" id="MBF2735522.1"/>
    </source>
</evidence>
<dbReference type="Pfam" id="PF18741">
    <property type="entry name" value="MTES_1575"/>
    <property type="match status" value="1"/>
</dbReference>
<proteinExistence type="predicted"/>
<gene>
    <name evidence="4" type="ORF">ISN26_05540</name>
</gene>
<sequence length="745" mass="82947">EELGADPDFDVVRDLPVLTWQAGLKQAGPVGRFLRRLLIRRFLAKRGLRLAATDAELAALSESKAETETLEKLLTPFIDSGIWPGWHQANVGELRGLLQRCEALAADAAAGDVAAAFSGLAPDPARLAELEQALASCETDERAWRDLGAAIPADRAELAALLPALGRIGRLEYCLDWNRLRAASCGDYPLAPVADAVAAGQLRREGFKEALSRAFHRWLAPLLIDASPALRRFRVRDHERLRAQFADRDRMLADATGQQVAALAAARVPPREGRLSEGLKLLNRELNKKQRHVPIRKLMEALGAEVLDLTPCMMMSPISIAQFLPRDFNHFDLVVFDEASQITVWDAVGTIARGRNVIVVGDPKQMPPTNFFSRSATDAEDDEQDYESILDRALDAGLKKHRLTGHYRSRHESLIAFSNSKYYENSLATYPAAVTKESAVEFHRVDGLYSKGKEANNPKEAQHVAAEVLRRLTDPALSKLSIGVVALNQSQQRTIENQLDDLRRARPEIEPFFSDEDGRLPLFVKNLETVQGDERDVIILSLGYGPTEPGAASMSMNFGPLNRAGGERRLNVAITRARHEVLVFASMDYRLIDLSRTQARAVADLRDYLEYAERGVSVLAGQTEARYGVDSFDSDFERDVAFWLRDRGWQVQSQVGVSRFRVDLGVVDPDRPGVYLAGVECDGATYHGSPAARDRDRIRQQVLEGLGWRFVRIWSTDYFRDPERTMQEVDARLRELRAAGPPAEA</sequence>
<dbReference type="FunFam" id="3.40.50.300:FF:002063">
    <property type="entry name" value="DNA helicase related protein"/>
    <property type="match status" value="1"/>
</dbReference>
<dbReference type="Gene3D" id="3.40.50.300">
    <property type="entry name" value="P-loop containing nucleotide triphosphate hydrolases"/>
    <property type="match status" value="2"/>
</dbReference>
<dbReference type="PANTHER" id="PTHR10887:SF495">
    <property type="entry name" value="HELICASE SENATAXIN ISOFORM X1-RELATED"/>
    <property type="match status" value="1"/>
</dbReference>
<dbReference type="Pfam" id="PF13087">
    <property type="entry name" value="AAA_12"/>
    <property type="match status" value="1"/>
</dbReference>
<dbReference type="Pfam" id="PF13086">
    <property type="entry name" value="AAA_11"/>
    <property type="match status" value="1"/>
</dbReference>
<dbReference type="InterPro" id="IPR049468">
    <property type="entry name" value="Restrct_endonuc-II-like_dom"/>
</dbReference>
<evidence type="ECO:0000259" key="1">
    <source>
        <dbReference type="Pfam" id="PF13086"/>
    </source>
</evidence>